<accession>A0A2V1JTL4</accession>
<evidence type="ECO:0000313" key="1">
    <source>
        <dbReference type="EMBL" id="PWE87144.1"/>
    </source>
</evidence>
<dbReference type="Proteomes" id="UP000245288">
    <property type="component" value="Unassembled WGS sequence"/>
</dbReference>
<sequence>MNKMIKVCVIGSIVYGVMEFAYSFGKGRMLGILKAYNASAEDCIDLLSSDKRKKARFISRVAKNTAEYKASKIES</sequence>
<reference evidence="1 2" key="1">
    <citation type="submission" date="2014-09" db="EMBL/GenBank/DDBJ databases">
        <title>Butyrate-producing bacteria isolated from human gut.</title>
        <authorList>
            <person name="Zhang Q."/>
            <person name="Zhao L."/>
        </authorList>
    </citation>
    <scope>NUCLEOTIDE SEQUENCE [LARGE SCALE GENOMIC DNA]</scope>
    <source>
        <strain evidence="1 2">21</strain>
    </source>
</reference>
<name>A0A2V1JTL4_EUBRA</name>
<gene>
    <name evidence="1" type="ORF">LG34_06385</name>
</gene>
<proteinExistence type="predicted"/>
<comment type="caution">
    <text evidence="1">The sequence shown here is derived from an EMBL/GenBank/DDBJ whole genome shotgun (WGS) entry which is preliminary data.</text>
</comment>
<dbReference type="RefSeq" id="WP_109215296.1">
    <property type="nucleotide sequence ID" value="NZ_JRFU01000061.1"/>
</dbReference>
<dbReference type="EMBL" id="JRFU01000061">
    <property type="protein sequence ID" value="PWE87144.1"/>
    <property type="molecule type" value="Genomic_DNA"/>
</dbReference>
<dbReference type="AlphaFoldDB" id="A0A2V1JTL4"/>
<organism evidence="1 2">
    <name type="scientific">Eubacterium ramulus</name>
    <dbReference type="NCBI Taxonomy" id="39490"/>
    <lineage>
        <taxon>Bacteria</taxon>
        <taxon>Bacillati</taxon>
        <taxon>Bacillota</taxon>
        <taxon>Clostridia</taxon>
        <taxon>Eubacteriales</taxon>
        <taxon>Eubacteriaceae</taxon>
        <taxon>Eubacterium</taxon>
    </lineage>
</organism>
<evidence type="ECO:0000313" key="2">
    <source>
        <dbReference type="Proteomes" id="UP000245288"/>
    </source>
</evidence>
<keyword evidence="2" id="KW-1185">Reference proteome</keyword>
<protein>
    <submittedName>
        <fullName evidence="1">Uncharacterized protein</fullName>
    </submittedName>
</protein>